<organism evidence="1 2">
    <name type="scientific">Muriicola marianensis</name>
    <dbReference type="NCBI Taxonomy" id="1324801"/>
    <lineage>
        <taxon>Bacteria</taxon>
        <taxon>Pseudomonadati</taxon>
        <taxon>Bacteroidota</taxon>
        <taxon>Flavobacteriia</taxon>
        <taxon>Flavobacteriales</taxon>
        <taxon>Flavobacteriaceae</taxon>
        <taxon>Muriicola</taxon>
    </lineage>
</organism>
<sequence>MRKAILLLVTFAVMTVSCSDRDDDLTSVNIRIKNSSSRIFDRVLVESEEHVYENVGTDAFSDYQEYELAYRYNYIEITSGEETFVLQPIDFVGEEELPIGLYTYDLNITEEGEVTLEFVID</sequence>
<evidence type="ECO:0000313" key="1">
    <source>
        <dbReference type="EMBL" id="GGD44252.1"/>
    </source>
</evidence>
<reference evidence="2" key="1">
    <citation type="journal article" date="2019" name="Int. J. Syst. Evol. Microbiol.">
        <title>The Global Catalogue of Microorganisms (GCM) 10K type strain sequencing project: providing services to taxonomists for standard genome sequencing and annotation.</title>
        <authorList>
            <consortium name="The Broad Institute Genomics Platform"/>
            <consortium name="The Broad Institute Genome Sequencing Center for Infectious Disease"/>
            <person name="Wu L."/>
            <person name="Ma J."/>
        </authorList>
    </citation>
    <scope>NUCLEOTIDE SEQUENCE [LARGE SCALE GENOMIC DNA]</scope>
    <source>
        <strain evidence="2">CGMCC 1.12606</strain>
    </source>
</reference>
<evidence type="ECO:0000313" key="2">
    <source>
        <dbReference type="Proteomes" id="UP000625780"/>
    </source>
</evidence>
<evidence type="ECO:0008006" key="3">
    <source>
        <dbReference type="Google" id="ProtNLM"/>
    </source>
</evidence>
<name>A0ABQ1QVH3_9FLAO</name>
<accession>A0ABQ1QVH3</accession>
<dbReference type="PROSITE" id="PS51257">
    <property type="entry name" value="PROKAR_LIPOPROTEIN"/>
    <property type="match status" value="1"/>
</dbReference>
<dbReference type="Proteomes" id="UP000625780">
    <property type="component" value="Unassembled WGS sequence"/>
</dbReference>
<gene>
    <name evidence="1" type="ORF">GCM10011361_09040</name>
</gene>
<proteinExistence type="predicted"/>
<dbReference type="RefSeq" id="WP_188369499.1">
    <property type="nucleotide sequence ID" value="NZ_BMFH01000001.1"/>
</dbReference>
<dbReference type="EMBL" id="BMFH01000001">
    <property type="protein sequence ID" value="GGD44252.1"/>
    <property type="molecule type" value="Genomic_DNA"/>
</dbReference>
<comment type="caution">
    <text evidence="1">The sequence shown here is derived from an EMBL/GenBank/DDBJ whole genome shotgun (WGS) entry which is preliminary data.</text>
</comment>
<protein>
    <recommendedName>
        <fullName evidence="3">DUF4625 domain-containing protein</fullName>
    </recommendedName>
</protein>
<keyword evidence="2" id="KW-1185">Reference proteome</keyword>